<keyword evidence="2" id="KW-1185">Reference proteome</keyword>
<organism evidence="1 2">
    <name type="scientific">Paspalum notatum var. saurae</name>
    <dbReference type="NCBI Taxonomy" id="547442"/>
    <lineage>
        <taxon>Eukaryota</taxon>
        <taxon>Viridiplantae</taxon>
        <taxon>Streptophyta</taxon>
        <taxon>Embryophyta</taxon>
        <taxon>Tracheophyta</taxon>
        <taxon>Spermatophyta</taxon>
        <taxon>Magnoliopsida</taxon>
        <taxon>Liliopsida</taxon>
        <taxon>Poales</taxon>
        <taxon>Poaceae</taxon>
        <taxon>PACMAD clade</taxon>
        <taxon>Panicoideae</taxon>
        <taxon>Andropogonodae</taxon>
        <taxon>Paspaleae</taxon>
        <taxon>Paspalinae</taxon>
        <taxon>Paspalum</taxon>
    </lineage>
</organism>
<proteinExistence type="predicted"/>
<dbReference type="Proteomes" id="UP001341281">
    <property type="component" value="Chromosome 03"/>
</dbReference>
<evidence type="ECO:0000313" key="1">
    <source>
        <dbReference type="EMBL" id="WVZ63398.1"/>
    </source>
</evidence>
<dbReference type="AlphaFoldDB" id="A0AAQ3SYM0"/>
<reference evidence="1 2" key="1">
    <citation type="submission" date="2024-02" db="EMBL/GenBank/DDBJ databases">
        <title>High-quality chromosome-scale genome assembly of Pensacola bahiagrass (Paspalum notatum Flugge var. saurae).</title>
        <authorList>
            <person name="Vega J.M."/>
            <person name="Podio M."/>
            <person name="Orjuela J."/>
            <person name="Siena L.A."/>
            <person name="Pessino S.C."/>
            <person name="Combes M.C."/>
            <person name="Mariac C."/>
            <person name="Albertini E."/>
            <person name="Pupilli F."/>
            <person name="Ortiz J.P.A."/>
            <person name="Leblanc O."/>
        </authorList>
    </citation>
    <scope>NUCLEOTIDE SEQUENCE [LARGE SCALE GENOMIC DNA]</scope>
    <source>
        <strain evidence="1">R1</strain>
        <tissue evidence="1">Leaf</tissue>
    </source>
</reference>
<dbReference type="EMBL" id="CP144747">
    <property type="protein sequence ID" value="WVZ63398.1"/>
    <property type="molecule type" value="Genomic_DNA"/>
</dbReference>
<accession>A0AAQ3SYM0</accession>
<sequence length="141" mass="15644">MAAVHLRSFRSHKRRFHRYIRRLRSVLAQRPILIRCLLSILARRPIPIPCLLSILSRRPIPIPRLRSILDRRTILFLASAPSSLGGRSPSATVVSERLRCSSGSLHLGAVAVGEAGLLQVDSRVASLYLTGIDMALPSSYQ</sequence>
<protein>
    <submittedName>
        <fullName evidence="1">Uncharacterized protein</fullName>
    </submittedName>
</protein>
<name>A0AAQ3SYM0_PASNO</name>
<gene>
    <name evidence="1" type="ORF">U9M48_013033</name>
</gene>
<evidence type="ECO:0000313" key="2">
    <source>
        <dbReference type="Proteomes" id="UP001341281"/>
    </source>
</evidence>